<feature type="transmembrane region" description="Helical" evidence="8">
    <location>
        <begin position="186"/>
        <end position="208"/>
    </location>
</feature>
<dbReference type="PANTHER" id="PTHR20855">
    <property type="entry name" value="ADIPOR/PROGESTIN RECEPTOR-RELATED"/>
    <property type="match status" value="1"/>
</dbReference>
<evidence type="ECO:0000313" key="9">
    <source>
        <dbReference type="EMBL" id="TDX52338.1"/>
    </source>
</evidence>
<comment type="caution">
    <text evidence="9">The sequence shown here is derived from an EMBL/GenBank/DDBJ whole genome shotgun (WGS) entry which is preliminary data.</text>
</comment>
<protein>
    <submittedName>
        <fullName evidence="9">Channel protein (Hemolysin III family)</fullName>
    </submittedName>
</protein>
<feature type="transmembrane region" description="Helical" evidence="8">
    <location>
        <begin position="128"/>
        <end position="146"/>
    </location>
</feature>
<dbReference type="GO" id="GO:0046872">
    <property type="term" value="F:metal ion binding"/>
    <property type="evidence" value="ECO:0007669"/>
    <property type="project" value="UniProtKB-KW"/>
</dbReference>
<feature type="transmembrane region" description="Helical" evidence="8">
    <location>
        <begin position="102"/>
        <end position="121"/>
    </location>
</feature>
<keyword evidence="7" id="KW-0479">Metal-binding</keyword>
<sequence>MKVKEPFNAFSHFFGALLSITALVLLVYYANQQASSWHVVSFSIFGVSLILLYTASTIYHWLPLSTKGERILKRIDHMMIYILIAGSYTPICLIPLRGVWGWSLLISIWVIAILGIIMKAFWLDAPRWLSTAFYLIMGWLVVIAFLPMIKTIPAAGLCWLLAGGIFYTIGGVIYGSKKPDFLSKYLGFHEIFHLFVLAGSISHFWLMYRYILHLR</sequence>
<dbReference type="GO" id="GO:0005886">
    <property type="term" value="C:plasma membrane"/>
    <property type="evidence" value="ECO:0007669"/>
    <property type="project" value="UniProtKB-SubCell"/>
</dbReference>
<proteinExistence type="inferred from homology"/>
<feature type="binding site" evidence="7">
    <location>
        <position position="60"/>
    </location>
    <ligand>
        <name>Zn(2+)</name>
        <dbReference type="ChEBI" id="CHEBI:29105"/>
    </ligand>
</feature>
<keyword evidence="7" id="KW-0862">Zinc</keyword>
<evidence type="ECO:0000256" key="2">
    <source>
        <dbReference type="ARBA" id="ARBA00008488"/>
    </source>
</evidence>
<dbReference type="InterPro" id="IPR004254">
    <property type="entry name" value="AdipoR/HlyIII-related"/>
</dbReference>
<dbReference type="NCBIfam" id="TIGR01065">
    <property type="entry name" value="hlyIII"/>
    <property type="match status" value="1"/>
</dbReference>
<dbReference type="RefSeq" id="WP_134115807.1">
    <property type="nucleotide sequence ID" value="NZ_SOEG01000007.1"/>
</dbReference>
<gene>
    <name evidence="9" type="ORF">C7959_10746</name>
</gene>
<keyword evidence="5 8" id="KW-1133">Transmembrane helix</keyword>
<feature type="transmembrane region" description="Helical" evidence="8">
    <location>
        <begin position="79"/>
        <end position="96"/>
    </location>
</feature>
<dbReference type="EMBL" id="SOEG01000007">
    <property type="protein sequence ID" value="TDX52338.1"/>
    <property type="molecule type" value="Genomic_DNA"/>
</dbReference>
<evidence type="ECO:0000256" key="4">
    <source>
        <dbReference type="ARBA" id="ARBA00022692"/>
    </source>
</evidence>
<feature type="binding site" evidence="7">
    <location>
        <position position="193"/>
    </location>
    <ligand>
        <name>Zn(2+)</name>
        <dbReference type="ChEBI" id="CHEBI:29105"/>
    </ligand>
</feature>
<evidence type="ECO:0000256" key="8">
    <source>
        <dbReference type="SAM" id="Phobius"/>
    </source>
</evidence>
<name>A0A4R8H9P1_9FIRM</name>
<dbReference type="AlphaFoldDB" id="A0A4R8H9P1"/>
<organism evidence="9 10">
    <name type="scientific">Orenia marismortui</name>
    <dbReference type="NCBI Taxonomy" id="46469"/>
    <lineage>
        <taxon>Bacteria</taxon>
        <taxon>Bacillati</taxon>
        <taxon>Bacillota</taxon>
        <taxon>Clostridia</taxon>
        <taxon>Halanaerobiales</taxon>
        <taxon>Halobacteroidaceae</taxon>
        <taxon>Orenia</taxon>
    </lineage>
</organism>
<dbReference type="GO" id="GO:0140911">
    <property type="term" value="F:pore-forming activity"/>
    <property type="evidence" value="ECO:0007669"/>
    <property type="project" value="InterPro"/>
</dbReference>
<dbReference type="Proteomes" id="UP000295832">
    <property type="component" value="Unassembled WGS sequence"/>
</dbReference>
<reference evidence="9 10" key="1">
    <citation type="submission" date="2019-03" db="EMBL/GenBank/DDBJ databases">
        <title>Subsurface microbial communities from deep shales in Ohio and West Virginia, USA.</title>
        <authorList>
            <person name="Wrighton K."/>
        </authorList>
    </citation>
    <scope>NUCLEOTIDE SEQUENCE [LARGE SCALE GENOMIC DNA]</scope>
    <source>
        <strain evidence="9 10">MSL 6dP</strain>
    </source>
</reference>
<accession>A0A4R8H9P1</accession>
<keyword evidence="6 8" id="KW-0472">Membrane</keyword>
<dbReference type="InterPro" id="IPR005744">
    <property type="entry name" value="Hy-lIII"/>
</dbReference>
<evidence type="ECO:0000256" key="1">
    <source>
        <dbReference type="ARBA" id="ARBA00004651"/>
    </source>
</evidence>
<feature type="transmembrane region" description="Helical" evidence="8">
    <location>
        <begin position="152"/>
        <end position="174"/>
    </location>
</feature>
<dbReference type="Pfam" id="PF03006">
    <property type="entry name" value="HlyIII"/>
    <property type="match status" value="1"/>
</dbReference>
<comment type="similarity">
    <text evidence="2">Belongs to the UPF0073 (Hly-III) family.</text>
</comment>
<keyword evidence="4 8" id="KW-0812">Transmembrane</keyword>
<comment type="subcellular location">
    <subcellularLocation>
        <location evidence="1">Cell membrane</location>
        <topology evidence="1">Multi-pass membrane protein</topology>
    </subcellularLocation>
</comment>
<keyword evidence="3" id="KW-1003">Cell membrane</keyword>
<feature type="binding site" evidence="7">
    <location>
        <position position="189"/>
    </location>
    <ligand>
        <name>Zn(2+)</name>
        <dbReference type="ChEBI" id="CHEBI:29105"/>
    </ligand>
</feature>
<feature type="transmembrane region" description="Helical" evidence="8">
    <location>
        <begin position="36"/>
        <end position="59"/>
    </location>
</feature>
<evidence type="ECO:0000256" key="5">
    <source>
        <dbReference type="ARBA" id="ARBA00022989"/>
    </source>
</evidence>
<keyword evidence="10" id="KW-1185">Reference proteome</keyword>
<dbReference type="STRING" id="926561.GCA_000379025_01363"/>
<evidence type="ECO:0000256" key="6">
    <source>
        <dbReference type="ARBA" id="ARBA00023136"/>
    </source>
</evidence>
<evidence type="ECO:0000256" key="3">
    <source>
        <dbReference type="ARBA" id="ARBA00022475"/>
    </source>
</evidence>
<feature type="transmembrane region" description="Helical" evidence="8">
    <location>
        <begin position="12"/>
        <end position="30"/>
    </location>
</feature>
<evidence type="ECO:0000313" key="10">
    <source>
        <dbReference type="Proteomes" id="UP000295832"/>
    </source>
</evidence>
<dbReference type="PANTHER" id="PTHR20855:SF3">
    <property type="entry name" value="LD03007P"/>
    <property type="match status" value="1"/>
</dbReference>
<evidence type="ECO:0000256" key="7">
    <source>
        <dbReference type="PIRSR" id="PIRSR604254-1"/>
    </source>
</evidence>